<name>T2JX72_CROWT</name>
<evidence type="ECO:0000313" key="8">
    <source>
        <dbReference type="Proteomes" id="UP000018130"/>
    </source>
</evidence>
<comment type="subcellular location">
    <subcellularLocation>
        <location evidence="1">Membrane</location>
        <topology evidence="1">Multi-pass membrane protein</topology>
    </subcellularLocation>
</comment>
<keyword evidence="3 6" id="KW-0812">Transmembrane</keyword>
<dbReference type="InterPro" id="IPR002549">
    <property type="entry name" value="AI-2E-like"/>
</dbReference>
<gene>
    <name evidence="7" type="ORF">CWATWH0402_3141</name>
</gene>
<feature type="transmembrane region" description="Helical" evidence="6">
    <location>
        <begin position="115"/>
        <end position="139"/>
    </location>
</feature>
<keyword evidence="5 6" id="KW-0472">Membrane</keyword>
<evidence type="ECO:0000256" key="5">
    <source>
        <dbReference type="ARBA" id="ARBA00023136"/>
    </source>
</evidence>
<proteinExistence type="inferred from homology"/>
<evidence type="ECO:0000256" key="3">
    <source>
        <dbReference type="ARBA" id="ARBA00022692"/>
    </source>
</evidence>
<evidence type="ECO:0000256" key="6">
    <source>
        <dbReference type="SAM" id="Phobius"/>
    </source>
</evidence>
<evidence type="ECO:0000256" key="2">
    <source>
        <dbReference type="ARBA" id="ARBA00009773"/>
    </source>
</evidence>
<reference evidence="7 8" key="1">
    <citation type="submission" date="2013-01" db="EMBL/GenBank/DDBJ databases">
        <authorList>
            <person name="Bench S."/>
        </authorList>
    </citation>
    <scope>NUCLEOTIDE SEQUENCE [LARGE SCALE GENOMIC DNA]</scope>
    <source>
        <strain evidence="7 8">WH 0402</strain>
    </source>
</reference>
<sequence length="155" mass="17102">MTLSEVALGNWLTGVTINCLFIGTLSGLGLLVLQVKLVLVHALLAGLLNFIPNVGPATSVVFPLMVALLDEPWKIWAILIWYFIIQNIESYWLTPTVMAKQVSLLPAVTLMAQIFFARTFGILGLLLALPLAVVAKTWIEEVLFKDILDPWDSIV</sequence>
<dbReference type="Pfam" id="PF01594">
    <property type="entry name" value="AI-2E_transport"/>
    <property type="match status" value="1"/>
</dbReference>
<comment type="caution">
    <text evidence="7">The sequence shown here is derived from an EMBL/GenBank/DDBJ whole genome shotgun (WGS) entry which is preliminary data.</text>
</comment>
<dbReference type="GO" id="GO:0016020">
    <property type="term" value="C:membrane"/>
    <property type="evidence" value="ECO:0007669"/>
    <property type="project" value="UniProtKB-SubCell"/>
</dbReference>
<evidence type="ECO:0000256" key="1">
    <source>
        <dbReference type="ARBA" id="ARBA00004141"/>
    </source>
</evidence>
<feature type="transmembrane region" description="Helical" evidence="6">
    <location>
        <begin position="75"/>
        <end position="94"/>
    </location>
</feature>
<evidence type="ECO:0000313" key="7">
    <source>
        <dbReference type="EMBL" id="CCQ69805.1"/>
    </source>
</evidence>
<dbReference type="GO" id="GO:0055085">
    <property type="term" value="P:transmembrane transport"/>
    <property type="evidence" value="ECO:0007669"/>
    <property type="project" value="TreeGrafter"/>
</dbReference>
<feature type="transmembrane region" description="Helical" evidence="6">
    <location>
        <begin position="45"/>
        <end position="69"/>
    </location>
</feature>
<protein>
    <submittedName>
        <fullName evidence="7">Permease</fullName>
    </submittedName>
</protein>
<keyword evidence="4 6" id="KW-1133">Transmembrane helix</keyword>
<organism evidence="7 8">
    <name type="scientific">Crocosphaera watsonii WH 0402</name>
    <dbReference type="NCBI Taxonomy" id="1284629"/>
    <lineage>
        <taxon>Bacteria</taxon>
        <taxon>Bacillati</taxon>
        <taxon>Cyanobacteriota</taxon>
        <taxon>Cyanophyceae</taxon>
        <taxon>Oscillatoriophycideae</taxon>
        <taxon>Chroococcales</taxon>
        <taxon>Aphanothecaceae</taxon>
        <taxon>Crocosphaera</taxon>
    </lineage>
</organism>
<evidence type="ECO:0000256" key="4">
    <source>
        <dbReference type="ARBA" id="ARBA00022989"/>
    </source>
</evidence>
<feature type="transmembrane region" description="Helical" evidence="6">
    <location>
        <begin position="12"/>
        <end position="33"/>
    </location>
</feature>
<dbReference type="Proteomes" id="UP000018130">
    <property type="component" value="Unassembled WGS sequence"/>
</dbReference>
<dbReference type="AlphaFoldDB" id="T2JX72"/>
<reference evidence="7 8" key="2">
    <citation type="submission" date="2013-09" db="EMBL/GenBank/DDBJ databases">
        <title>Whole genome comparison of six Crocosphaera watsonii strains with differing phenotypes.</title>
        <authorList>
            <person name="Bench S.R."/>
            <person name="Heller P."/>
            <person name="Frank I."/>
            <person name="Arciniega M."/>
            <person name="Shilova I.N."/>
            <person name="Zehr J.P."/>
        </authorList>
    </citation>
    <scope>NUCLEOTIDE SEQUENCE [LARGE SCALE GENOMIC DNA]</scope>
    <source>
        <strain evidence="7 8">WH 0402</strain>
    </source>
</reference>
<dbReference type="PANTHER" id="PTHR21716:SF62">
    <property type="entry name" value="TRANSPORT PROTEIN YDBI-RELATED"/>
    <property type="match status" value="1"/>
</dbReference>
<dbReference type="EMBL" id="CAQN01001039">
    <property type="protein sequence ID" value="CCQ69805.1"/>
    <property type="molecule type" value="Genomic_DNA"/>
</dbReference>
<dbReference type="PANTHER" id="PTHR21716">
    <property type="entry name" value="TRANSMEMBRANE PROTEIN"/>
    <property type="match status" value="1"/>
</dbReference>
<accession>T2JX72</accession>
<comment type="similarity">
    <text evidence="2">Belongs to the autoinducer-2 exporter (AI-2E) (TC 2.A.86) family.</text>
</comment>